<evidence type="ECO:0000313" key="6">
    <source>
        <dbReference type="Proteomes" id="UP000435112"/>
    </source>
</evidence>
<accession>A0A6A4AU36</accession>
<dbReference type="EMBL" id="QXFT01010197">
    <property type="protein sequence ID" value="KAE9261651.1"/>
    <property type="molecule type" value="Genomic_DNA"/>
</dbReference>
<sequence>MRVQCRPASEFVVDLDVGAKEVDGAVTYDLARLCGTDHRLHPSEEYLETLKKIAALDDKLKPGESGVEVDVAVKLRCTRWSSVRDCSIASILLDVAKSEKEIAAQWKEFNEKSEEQDVPEGELRCKFVLKPMHADLRPVYLNLEVMQAFEHLFANSVCFSQIVMAMAYERGDAEDELVSKRAYAGLPKMTLQ</sequence>
<comment type="caution">
    <text evidence="3">The sequence shown here is derived from an EMBL/GenBank/DDBJ whole genome shotgun (WGS) entry which is preliminary data.</text>
</comment>
<gene>
    <name evidence="2" type="ORF">PR001_g32698</name>
    <name evidence="1" type="ORF">PR002_g32313</name>
    <name evidence="3" type="ORF">PR003_g33845</name>
</gene>
<evidence type="ECO:0000313" key="2">
    <source>
        <dbReference type="EMBL" id="KAE8953916.1"/>
    </source>
</evidence>
<evidence type="ECO:0000313" key="4">
    <source>
        <dbReference type="Proteomes" id="UP000429607"/>
    </source>
</evidence>
<dbReference type="Proteomes" id="UP000434957">
    <property type="component" value="Unassembled WGS sequence"/>
</dbReference>
<keyword evidence="5" id="KW-1185">Reference proteome</keyword>
<evidence type="ECO:0000313" key="1">
    <source>
        <dbReference type="EMBL" id="KAE8953647.1"/>
    </source>
</evidence>
<name>A0A6A4AU36_9STRA</name>
<evidence type="ECO:0000313" key="3">
    <source>
        <dbReference type="EMBL" id="KAE9261651.1"/>
    </source>
</evidence>
<proteinExistence type="predicted"/>
<protein>
    <submittedName>
        <fullName evidence="3">Uncharacterized protein</fullName>
    </submittedName>
</protein>
<reference evidence="3 5" key="1">
    <citation type="submission" date="2018-08" db="EMBL/GenBank/DDBJ databases">
        <title>Genomic investigation of the strawberry pathogen Phytophthora fragariae indicates pathogenicity is determined by transcriptional variation in three key races.</title>
        <authorList>
            <person name="Adams T.M."/>
            <person name="Armitage A.D."/>
            <person name="Sobczyk M.K."/>
            <person name="Bates H.J."/>
            <person name="Dunwell J.M."/>
            <person name="Nellist C.F."/>
            <person name="Harrison R.J."/>
        </authorList>
    </citation>
    <scope>NUCLEOTIDE SEQUENCE [LARGE SCALE GENOMIC DNA]</scope>
    <source>
        <strain evidence="2 4">SCRP249</strain>
        <strain evidence="1 6">SCRP324</strain>
        <strain evidence="3 5">SCRP333</strain>
    </source>
</reference>
<dbReference type="EMBL" id="QXFU01010405">
    <property type="protein sequence ID" value="KAE8953647.1"/>
    <property type="molecule type" value="Genomic_DNA"/>
</dbReference>
<evidence type="ECO:0000313" key="5">
    <source>
        <dbReference type="Proteomes" id="UP000434957"/>
    </source>
</evidence>
<dbReference type="Proteomes" id="UP000429607">
    <property type="component" value="Unassembled WGS sequence"/>
</dbReference>
<organism evidence="3 5">
    <name type="scientific">Phytophthora rubi</name>
    <dbReference type="NCBI Taxonomy" id="129364"/>
    <lineage>
        <taxon>Eukaryota</taxon>
        <taxon>Sar</taxon>
        <taxon>Stramenopiles</taxon>
        <taxon>Oomycota</taxon>
        <taxon>Peronosporomycetes</taxon>
        <taxon>Peronosporales</taxon>
        <taxon>Peronosporaceae</taxon>
        <taxon>Phytophthora</taxon>
    </lineage>
</organism>
<dbReference type="EMBL" id="QXFV01010296">
    <property type="protein sequence ID" value="KAE8953916.1"/>
    <property type="molecule type" value="Genomic_DNA"/>
</dbReference>
<dbReference type="Proteomes" id="UP000435112">
    <property type="component" value="Unassembled WGS sequence"/>
</dbReference>
<dbReference type="AlphaFoldDB" id="A0A6A4AU36"/>